<name>A0A9P9E4G2_9HYPO</name>
<feature type="transmembrane region" description="Helical" evidence="2">
    <location>
        <begin position="118"/>
        <end position="142"/>
    </location>
</feature>
<keyword evidence="2" id="KW-0472">Membrane</keyword>
<sequence length="352" mass="40181">MTLQTFSHDGPVRRAPKEYSAEAVMVIVCLTLALYNAFELLGLIFMTFKKRQGLYFWSIFLASFAIIPYSVGRAMDFFDLTIDWISMIFECSGWVVMVSGQSVVLYSRLHLVLNDARILRAVLIMIIVNAVVWHPMVIVLLFGSNYSPYPARRNFNNVYSIIERAQMTCFCVQEFILSGIYMWKTLDILRTSLGNKRRFMWHLFGINVLIVLMDIGLLVLEYKNKFAWQRGVKVAVYSVKLKLEFAVLGELVNFVQRRGTQSNEFVELPSNRTQTSDKKRQSTAKPKSLHVESVKATVVKAPVPSASTSQASAEDEITVKAKFHVDRDDVIEDGEDSNQLYEIAIQQISRSK</sequence>
<gene>
    <name evidence="4" type="ORF">EDB81DRAFT_136988</name>
</gene>
<dbReference type="Proteomes" id="UP000738349">
    <property type="component" value="Unassembled WGS sequence"/>
</dbReference>
<dbReference type="InterPro" id="IPR056120">
    <property type="entry name" value="DUF7703"/>
</dbReference>
<feature type="transmembrane region" description="Helical" evidence="2">
    <location>
        <begin position="54"/>
        <end position="72"/>
    </location>
</feature>
<feature type="transmembrane region" description="Helical" evidence="2">
    <location>
        <begin position="23"/>
        <end position="47"/>
    </location>
</feature>
<dbReference type="OrthoDB" id="405906at2759"/>
<feature type="transmembrane region" description="Helical" evidence="2">
    <location>
        <begin position="84"/>
        <end position="106"/>
    </location>
</feature>
<keyword evidence="5" id="KW-1185">Reference proteome</keyword>
<comment type="caution">
    <text evidence="4">The sequence shown here is derived from an EMBL/GenBank/DDBJ whole genome shotgun (WGS) entry which is preliminary data.</text>
</comment>
<evidence type="ECO:0000313" key="5">
    <source>
        <dbReference type="Proteomes" id="UP000738349"/>
    </source>
</evidence>
<reference evidence="4" key="1">
    <citation type="journal article" date="2021" name="Nat. Commun.">
        <title>Genetic determinants of endophytism in the Arabidopsis root mycobiome.</title>
        <authorList>
            <person name="Mesny F."/>
            <person name="Miyauchi S."/>
            <person name="Thiergart T."/>
            <person name="Pickel B."/>
            <person name="Atanasova L."/>
            <person name="Karlsson M."/>
            <person name="Huettel B."/>
            <person name="Barry K.W."/>
            <person name="Haridas S."/>
            <person name="Chen C."/>
            <person name="Bauer D."/>
            <person name="Andreopoulos W."/>
            <person name="Pangilinan J."/>
            <person name="LaButti K."/>
            <person name="Riley R."/>
            <person name="Lipzen A."/>
            <person name="Clum A."/>
            <person name="Drula E."/>
            <person name="Henrissat B."/>
            <person name="Kohler A."/>
            <person name="Grigoriev I.V."/>
            <person name="Martin F.M."/>
            <person name="Hacquard S."/>
        </authorList>
    </citation>
    <scope>NUCLEOTIDE SEQUENCE</scope>
    <source>
        <strain evidence="4">MPI-CAGE-AT-0147</strain>
    </source>
</reference>
<feature type="region of interest" description="Disordered" evidence="1">
    <location>
        <begin position="267"/>
        <end position="290"/>
    </location>
</feature>
<evidence type="ECO:0000259" key="3">
    <source>
        <dbReference type="Pfam" id="PF24802"/>
    </source>
</evidence>
<feature type="transmembrane region" description="Helical" evidence="2">
    <location>
        <begin position="199"/>
        <end position="220"/>
    </location>
</feature>
<keyword evidence="2" id="KW-0812">Transmembrane</keyword>
<dbReference type="PANTHER" id="PTHR37013:SF3">
    <property type="entry name" value="INTEGRAL MEMBRANE PROTEIN (AFU_ORTHOLOGUE AFUA_1G05950)"/>
    <property type="match status" value="1"/>
</dbReference>
<accession>A0A9P9E4G2</accession>
<dbReference type="EMBL" id="JAGMUV010000017">
    <property type="protein sequence ID" value="KAH7131275.1"/>
    <property type="molecule type" value="Genomic_DNA"/>
</dbReference>
<evidence type="ECO:0000256" key="1">
    <source>
        <dbReference type="SAM" id="MobiDB-lite"/>
    </source>
</evidence>
<keyword evidence="2" id="KW-1133">Transmembrane helix</keyword>
<feature type="domain" description="DUF7703" evidence="3">
    <location>
        <begin position="22"/>
        <end position="256"/>
    </location>
</feature>
<proteinExistence type="predicted"/>
<dbReference type="AlphaFoldDB" id="A0A9P9E4G2"/>
<organism evidence="4 5">
    <name type="scientific">Dactylonectria macrodidyma</name>
    <dbReference type="NCBI Taxonomy" id="307937"/>
    <lineage>
        <taxon>Eukaryota</taxon>
        <taxon>Fungi</taxon>
        <taxon>Dikarya</taxon>
        <taxon>Ascomycota</taxon>
        <taxon>Pezizomycotina</taxon>
        <taxon>Sordariomycetes</taxon>
        <taxon>Hypocreomycetidae</taxon>
        <taxon>Hypocreales</taxon>
        <taxon>Nectriaceae</taxon>
        <taxon>Dactylonectria</taxon>
    </lineage>
</organism>
<evidence type="ECO:0000256" key="2">
    <source>
        <dbReference type="SAM" id="Phobius"/>
    </source>
</evidence>
<dbReference type="PANTHER" id="PTHR37013">
    <property type="entry name" value="INTEGRAL MEMBRANE PROTEIN (AFU_ORTHOLOGUE AFUA_1G05950)-RELATED"/>
    <property type="match status" value="1"/>
</dbReference>
<protein>
    <recommendedName>
        <fullName evidence="3">DUF7703 domain-containing protein</fullName>
    </recommendedName>
</protein>
<evidence type="ECO:0000313" key="4">
    <source>
        <dbReference type="EMBL" id="KAH7131275.1"/>
    </source>
</evidence>
<dbReference type="Pfam" id="PF24802">
    <property type="entry name" value="DUF7703"/>
    <property type="match status" value="1"/>
</dbReference>